<sequence>MPQITVDHSASLDDRLDRAGLAGAVHQACVDEVAARIPACKTRFRRVEETVVGDGSADEAVVHVEIALLAGRTEEARTALTEAVLALLPAHIKEPGGVHLSVEVRNLEPAYRSAVPA</sequence>
<accession>A0ACD5AA14</accession>
<dbReference type="EMBL" id="CP146022">
    <property type="protein sequence ID" value="WWQ63903.1"/>
    <property type="molecule type" value="Genomic_DNA"/>
</dbReference>
<keyword evidence="1" id="KW-0413">Isomerase</keyword>
<reference evidence="1" key="1">
    <citation type="journal article" date="2025" name="Int. J. Syst. Evol. Microbiol.">
        <title>Streptomyces citrinus sp. nov., with yellow diffusible pigment.</title>
        <authorList>
            <person name="He Y."/>
            <person name="Yang E."/>
            <person name="Xu J."/>
            <person name="Sun Y."/>
            <person name="Sun L."/>
        </authorList>
    </citation>
    <scope>NUCLEOTIDE SEQUENCE</scope>
    <source>
        <strain evidence="1">Q6</strain>
    </source>
</reference>
<keyword evidence="2" id="KW-1185">Reference proteome</keyword>
<organism evidence="1 2">
    <name type="scientific">Streptomyces citrinus</name>
    <dbReference type="NCBI Taxonomy" id="3118173"/>
    <lineage>
        <taxon>Bacteria</taxon>
        <taxon>Bacillati</taxon>
        <taxon>Actinomycetota</taxon>
        <taxon>Actinomycetes</taxon>
        <taxon>Kitasatosporales</taxon>
        <taxon>Streptomycetaceae</taxon>
        <taxon>Streptomyces</taxon>
    </lineage>
</organism>
<proteinExistence type="predicted"/>
<protein>
    <submittedName>
        <fullName evidence="1">Isomerase</fullName>
    </submittedName>
</protein>
<name>A0ACD5AA14_9ACTN</name>
<gene>
    <name evidence="1" type="ORF">V2W30_11475</name>
</gene>
<evidence type="ECO:0000313" key="1">
    <source>
        <dbReference type="EMBL" id="WWQ63903.1"/>
    </source>
</evidence>
<evidence type="ECO:0000313" key="2">
    <source>
        <dbReference type="Proteomes" id="UP001432251"/>
    </source>
</evidence>
<dbReference type="Proteomes" id="UP001432251">
    <property type="component" value="Chromosome"/>
</dbReference>